<name>A0A2I0B7R3_9ASPA</name>
<gene>
    <name evidence="2" type="ORF">AXF42_Ash004843</name>
</gene>
<reference evidence="2 3" key="1">
    <citation type="journal article" date="2017" name="Nature">
        <title>The Apostasia genome and the evolution of orchids.</title>
        <authorList>
            <person name="Zhang G.Q."/>
            <person name="Liu K.W."/>
            <person name="Li Z."/>
            <person name="Lohaus R."/>
            <person name="Hsiao Y.Y."/>
            <person name="Niu S.C."/>
            <person name="Wang J.Y."/>
            <person name="Lin Y.C."/>
            <person name="Xu Q."/>
            <person name="Chen L.J."/>
            <person name="Yoshida K."/>
            <person name="Fujiwara S."/>
            <person name="Wang Z.W."/>
            <person name="Zhang Y.Q."/>
            <person name="Mitsuda N."/>
            <person name="Wang M."/>
            <person name="Liu G.H."/>
            <person name="Pecoraro L."/>
            <person name="Huang H.X."/>
            <person name="Xiao X.J."/>
            <person name="Lin M."/>
            <person name="Wu X.Y."/>
            <person name="Wu W.L."/>
            <person name="Chen Y.Y."/>
            <person name="Chang S.B."/>
            <person name="Sakamoto S."/>
            <person name="Ohme-Takagi M."/>
            <person name="Yagi M."/>
            <person name="Zeng S.J."/>
            <person name="Shen C.Y."/>
            <person name="Yeh C.M."/>
            <person name="Luo Y.B."/>
            <person name="Tsai W.C."/>
            <person name="Van de Peer Y."/>
            <person name="Liu Z.J."/>
        </authorList>
    </citation>
    <scope>NUCLEOTIDE SEQUENCE [LARGE SCALE GENOMIC DNA]</scope>
    <source>
        <strain evidence="3">cv. Shenzhen</strain>
        <tissue evidence="2">Stem</tissue>
    </source>
</reference>
<dbReference type="AlphaFoldDB" id="A0A2I0B7R3"/>
<feature type="region of interest" description="Disordered" evidence="1">
    <location>
        <begin position="63"/>
        <end position="87"/>
    </location>
</feature>
<protein>
    <submittedName>
        <fullName evidence="2">Uncharacterized protein</fullName>
    </submittedName>
</protein>
<dbReference type="EMBL" id="KZ451906">
    <property type="protein sequence ID" value="PKA63834.1"/>
    <property type="molecule type" value="Genomic_DNA"/>
</dbReference>
<evidence type="ECO:0000313" key="3">
    <source>
        <dbReference type="Proteomes" id="UP000236161"/>
    </source>
</evidence>
<proteinExistence type="predicted"/>
<evidence type="ECO:0000256" key="1">
    <source>
        <dbReference type="SAM" id="MobiDB-lite"/>
    </source>
</evidence>
<evidence type="ECO:0000313" key="2">
    <source>
        <dbReference type="EMBL" id="PKA63834.1"/>
    </source>
</evidence>
<sequence length="102" mass="11088">MRVRREFDTVLTRFRHGLNEVSTRFRHHFDLAAGSYFNFSGPAADHLDYDAWASRTSKAHAIPSAGTAPTASLALGPDESPGELLRRRGGRPLAAAVEVVVG</sequence>
<dbReference type="Proteomes" id="UP000236161">
    <property type="component" value="Unassembled WGS sequence"/>
</dbReference>
<keyword evidence="3" id="KW-1185">Reference proteome</keyword>
<organism evidence="2 3">
    <name type="scientific">Apostasia shenzhenica</name>
    <dbReference type="NCBI Taxonomy" id="1088818"/>
    <lineage>
        <taxon>Eukaryota</taxon>
        <taxon>Viridiplantae</taxon>
        <taxon>Streptophyta</taxon>
        <taxon>Embryophyta</taxon>
        <taxon>Tracheophyta</taxon>
        <taxon>Spermatophyta</taxon>
        <taxon>Magnoliopsida</taxon>
        <taxon>Liliopsida</taxon>
        <taxon>Asparagales</taxon>
        <taxon>Orchidaceae</taxon>
        <taxon>Apostasioideae</taxon>
        <taxon>Apostasia</taxon>
    </lineage>
</organism>
<accession>A0A2I0B7R3</accession>